<evidence type="ECO:0000256" key="2">
    <source>
        <dbReference type="ARBA" id="ARBA00006236"/>
    </source>
</evidence>
<evidence type="ECO:0000256" key="1">
    <source>
        <dbReference type="ARBA" id="ARBA00004651"/>
    </source>
</evidence>
<comment type="similarity">
    <text evidence="2 8">Belongs to the major facilitator superfamily. Bcr/CmlA family.</text>
</comment>
<comment type="caution">
    <text evidence="10">The sequence shown here is derived from an EMBL/GenBank/DDBJ whole genome shotgun (WGS) entry which is preliminary data.</text>
</comment>
<dbReference type="GO" id="GO:1990961">
    <property type="term" value="P:xenobiotic detoxification by transmembrane export across the plasma membrane"/>
    <property type="evidence" value="ECO:0007669"/>
    <property type="project" value="InterPro"/>
</dbReference>
<evidence type="ECO:0000313" key="11">
    <source>
        <dbReference type="Proteomes" id="UP001165667"/>
    </source>
</evidence>
<keyword evidence="3 8" id="KW-0813">Transport</keyword>
<dbReference type="PANTHER" id="PTHR23502">
    <property type="entry name" value="MAJOR FACILITATOR SUPERFAMILY"/>
    <property type="match status" value="1"/>
</dbReference>
<keyword evidence="4" id="KW-1003">Cell membrane</keyword>
<feature type="transmembrane region" description="Helical" evidence="8">
    <location>
        <begin position="117"/>
        <end position="138"/>
    </location>
</feature>
<reference evidence="10" key="1">
    <citation type="submission" date="2022-05" db="EMBL/GenBank/DDBJ databases">
        <authorList>
            <person name="Pankratov T."/>
        </authorList>
    </citation>
    <scope>NUCLEOTIDE SEQUENCE</scope>
    <source>
        <strain evidence="10">BP6-180914</strain>
    </source>
</reference>
<protein>
    <recommendedName>
        <fullName evidence="8">Bcr/CflA family efflux transporter</fullName>
    </recommendedName>
</protein>
<dbReference type="InterPro" id="IPR020846">
    <property type="entry name" value="MFS_dom"/>
</dbReference>
<evidence type="ECO:0000256" key="4">
    <source>
        <dbReference type="ARBA" id="ARBA00022475"/>
    </source>
</evidence>
<proteinExistence type="inferred from homology"/>
<feature type="transmembrane region" description="Helical" evidence="8">
    <location>
        <begin position="25"/>
        <end position="51"/>
    </location>
</feature>
<dbReference type="CDD" id="cd17320">
    <property type="entry name" value="MFS_MdfA_MDR_like"/>
    <property type="match status" value="1"/>
</dbReference>
<dbReference type="GO" id="GO:0042910">
    <property type="term" value="F:xenobiotic transmembrane transporter activity"/>
    <property type="evidence" value="ECO:0007669"/>
    <property type="project" value="InterPro"/>
</dbReference>
<organism evidence="10 11">
    <name type="scientific">Lichenifustis flavocetrariae</name>
    <dbReference type="NCBI Taxonomy" id="2949735"/>
    <lineage>
        <taxon>Bacteria</taxon>
        <taxon>Pseudomonadati</taxon>
        <taxon>Pseudomonadota</taxon>
        <taxon>Alphaproteobacteria</taxon>
        <taxon>Hyphomicrobiales</taxon>
        <taxon>Lichenihabitantaceae</taxon>
        <taxon>Lichenifustis</taxon>
    </lineage>
</organism>
<feature type="transmembrane region" description="Helical" evidence="8">
    <location>
        <begin position="264"/>
        <end position="282"/>
    </location>
</feature>
<dbReference type="InterPro" id="IPR011701">
    <property type="entry name" value="MFS"/>
</dbReference>
<dbReference type="SUPFAM" id="SSF103473">
    <property type="entry name" value="MFS general substrate transporter"/>
    <property type="match status" value="1"/>
</dbReference>
<feature type="transmembrane region" description="Helical" evidence="8">
    <location>
        <begin position="63"/>
        <end position="80"/>
    </location>
</feature>
<dbReference type="AlphaFoldDB" id="A0AA41YT62"/>
<sequence>MTQIALSVQSRAETTPHPGMGFRQFVGLVAALMAVNALAVDSMLPALPAIAHSLGLPVGNKQQWIVTVYLLSFGSSQIVYGPLADRFGRRPVLMAGLIIYVATSMLAAMAGSIEMLLFARVCQGIGSAATRVLVVSIVRDCYAGNQMARVMSLAFIVFLAVPILAPSIGQIIMLVLPWRGIFWALALFGLVVTLWVWARLPETMHERDRLPIAPGRIYDAFRVTLTNRSAVGYMLAMTFIMGGLFGFINSAQQIFVETFQAPRLFTGIFAGIAFFMALASLLNSRVVGRVGTRPVSHCALLGYLGIAFIHTALVASGHESIVTFAILQAGTMFCFGLVASNFGALAMEPLGHIAGTASSIQGFATTAGGALLGFVIGQHFDGTTLPLEIGFLVYGLAAFALVLFSERGRLFRRVGARGSM</sequence>
<feature type="transmembrane region" description="Helical" evidence="8">
    <location>
        <begin position="321"/>
        <end position="347"/>
    </location>
</feature>
<evidence type="ECO:0000256" key="7">
    <source>
        <dbReference type="ARBA" id="ARBA00023136"/>
    </source>
</evidence>
<feature type="transmembrane region" description="Helical" evidence="8">
    <location>
        <begin position="294"/>
        <end position="315"/>
    </location>
</feature>
<keyword evidence="6 8" id="KW-1133">Transmembrane helix</keyword>
<dbReference type="Pfam" id="PF07690">
    <property type="entry name" value="MFS_1"/>
    <property type="match status" value="1"/>
</dbReference>
<dbReference type="Gene3D" id="1.20.1720.10">
    <property type="entry name" value="Multidrug resistance protein D"/>
    <property type="match status" value="1"/>
</dbReference>
<accession>A0AA41YT62</accession>
<dbReference type="EMBL" id="JAMOIM010000001">
    <property type="protein sequence ID" value="MCW6506746.1"/>
    <property type="molecule type" value="Genomic_DNA"/>
</dbReference>
<dbReference type="NCBIfam" id="TIGR00710">
    <property type="entry name" value="efflux_Bcr_CflA"/>
    <property type="match status" value="1"/>
</dbReference>
<keyword evidence="11" id="KW-1185">Reference proteome</keyword>
<dbReference type="InterPro" id="IPR004812">
    <property type="entry name" value="Efflux_drug-R_Bcr/CmlA"/>
</dbReference>
<feature type="transmembrane region" description="Helical" evidence="8">
    <location>
        <begin position="92"/>
        <end position="111"/>
    </location>
</feature>
<gene>
    <name evidence="10" type="ORF">M8523_01775</name>
</gene>
<feature type="transmembrane region" description="Helical" evidence="8">
    <location>
        <begin position="385"/>
        <end position="404"/>
    </location>
</feature>
<keyword evidence="5 8" id="KW-0812">Transmembrane</keyword>
<feature type="transmembrane region" description="Helical" evidence="8">
    <location>
        <begin position="230"/>
        <end position="252"/>
    </location>
</feature>
<evidence type="ECO:0000256" key="5">
    <source>
        <dbReference type="ARBA" id="ARBA00022692"/>
    </source>
</evidence>
<feature type="domain" description="Major facilitator superfamily (MFS) profile" evidence="9">
    <location>
        <begin position="25"/>
        <end position="409"/>
    </location>
</feature>
<name>A0AA41YT62_9HYPH</name>
<keyword evidence="8" id="KW-0997">Cell inner membrane</keyword>
<feature type="transmembrane region" description="Helical" evidence="8">
    <location>
        <begin position="150"/>
        <end position="175"/>
    </location>
</feature>
<dbReference type="Proteomes" id="UP001165667">
    <property type="component" value="Unassembled WGS sequence"/>
</dbReference>
<evidence type="ECO:0000256" key="6">
    <source>
        <dbReference type="ARBA" id="ARBA00022989"/>
    </source>
</evidence>
<evidence type="ECO:0000256" key="8">
    <source>
        <dbReference type="RuleBase" id="RU365088"/>
    </source>
</evidence>
<dbReference type="PROSITE" id="PS50850">
    <property type="entry name" value="MFS"/>
    <property type="match status" value="1"/>
</dbReference>
<dbReference type="PANTHER" id="PTHR23502:SF132">
    <property type="entry name" value="POLYAMINE TRANSPORTER 2-RELATED"/>
    <property type="match status" value="1"/>
</dbReference>
<feature type="transmembrane region" description="Helical" evidence="8">
    <location>
        <begin position="181"/>
        <end position="200"/>
    </location>
</feature>
<comment type="subcellular location">
    <subcellularLocation>
        <location evidence="8">Cell inner membrane</location>
        <topology evidence="8">Multi-pass membrane protein</topology>
    </subcellularLocation>
    <subcellularLocation>
        <location evidence="1">Cell membrane</location>
        <topology evidence="1">Multi-pass membrane protein</topology>
    </subcellularLocation>
</comment>
<keyword evidence="7 8" id="KW-0472">Membrane</keyword>
<dbReference type="RefSeq" id="WP_282583095.1">
    <property type="nucleotide sequence ID" value="NZ_JAMOIM010000001.1"/>
</dbReference>
<dbReference type="GO" id="GO:0005886">
    <property type="term" value="C:plasma membrane"/>
    <property type="evidence" value="ECO:0007669"/>
    <property type="project" value="UniProtKB-SubCell"/>
</dbReference>
<evidence type="ECO:0000259" key="9">
    <source>
        <dbReference type="PROSITE" id="PS50850"/>
    </source>
</evidence>
<evidence type="ECO:0000313" key="10">
    <source>
        <dbReference type="EMBL" id="MCW6506746.1"/>
    </source>
</evidence>
<evidence type="ECO:0000256" key="3">
    <source>
        <dbReference type="ARBA" id="ARBA00022448"/>
    </source>
</evidence>
<feature type="transmembrane region" description="Helical" evidence="8">
    <location>
        <begin position="359"/>
        <end position="379"/>
    </location>
</feature>
<dbReference type="InterPro" id="IPR036259">
    <property type="entry name" value="MFS_trans_sf"/>
</dbReference>